<dbReference type="Gene3D" id="3.30.470.20">
    <property type="entry name" value="ATP-grasp fold, B domain"/>
    <property type="match status" value="1"/>
</dbReference>
<dbReference type="InterPro" id="IPR011054">
    <property type="entry name" value="Rudment_hybrid_motif"/>
</dbReference>
<dbReference type="Pfam" id="PF02785">
    <property type="entry name" value="Biotin_carb_C"/>
    <property type="match status" value="1"/>
</dbReference>
<dbReference type="EMBL" id="SDIL01000006">
    <property type="protein sequence ID" value="RXK41789.1"/>
    <property type="molecule type" value="Genomic_DNA"/>
</dbReference>
<dbReference type="SUPFAM" id="SSF52440">
    <property type="entry name" value="PreATP-grasp domain"/>
    <property type="match status" value="1"/>
</dbReference>
<keyword evidence="2" id="KW-0436">Ligase</keyword>
<dbReference type="Gene3D" id="1.20.120.1760">
    <property type="match status" value="1"/>
</dbReference>
<comment type="cofactor">
    <cofactor evidence="1">
        <name>biotin</name>
        <dbReference type="ChEBI" id="CHEBI:57586"/>
    </cofactor>
</comment>
<dbReference type="InterPro" id="IPR011761">
    <property type="entry name" value="ATP-grasp"/>
</dbReference>
<feature type="domain" description="Biotin carboxylation" evidence="10">
    <location>
        <begin position="98"/>
        <end position="552"/>
    </location>
</feature>
<dbReference type="GO" id="GO:0016780">
    <property type="term" value="F:phosphotransferase activity, for other substituted phosphate groups"/>
    <property type="evidence" value="ECO:0007669"/>
    <property type="project" value="InterPro"/>
</dbReference>
<evidence type="ECO:0000256" key="1">
    <source>
        <dbReference type="ARBA" id="ARBA00001953"/>
    </source>
</evidence>
<dbReference type="GO" id="GO:0016020">
    <property type="term" value="C:membrane"/>
    <property type="evidence" value="ECO:0007669"/>
    <property type="project" value="InterPro"/>
</dbReference>
<dbReference type="FunFam" id="3.30.1490.20:FF:000003">
    <property type="entry name" value="acetyl-CoA carboxylase isoform X1"/>
    <property type="match status" value="1"/>
</dbReference>
<dbReference type="InterPro" id="IPR000462">
    <property type="entry name" value="CDP-OH_P_trans"/>
</dbReference>
<evidence type="ECO:0000256" key="4">
    <source>
        <dbReference type="ARBA" id="ARBA00022741"/>
    </source>
</evidence>
<keyword evidence="6" id="KW-0092">Biotin</keyword>
<protein>
    <recommendedName>
        <fullName evidence="13">Acetyl-CoA carboxylase, biotin carboxylase subunit</fullName>
    </recommendedName>
</protein>
<feature type="domain" description="ATP-grasp" evidence="9">
    <location>
        <begin position="217"/>
        <end position="420"/>
    </location>
</feature>
<dbReference type="PROSITE" id="PS00866">
    <property type="entry name" value="CPSASE_1"/>
    <property type="match status" value="1"/>
</dbReference>
<dbReference type="FunFam" id="3.40.50.20:FF:000010">
    <property type="entry name" value="Propionyl-CoA carboxylase subunit alpha"/>
    <property type="match status" value="1"/>
</dbReference>
<dbReference type="PROSITE" id="PS00379">
    <property type="entry name" value="CDP_ALCOHOL_P_TRANSF"/>
    <property type="match status" value="1"/>
</dbReference>
<dbReference type="Pfam" id="PF00289">
    <property type="entry name" value="Biotin_carb_N"/>
    <property type="match status" value="1"/>
</dbReference>
<dbReference type="VEuPathDB" id="FungiDB:TREMEDRAFT_17798"/>
<dbReference type="InterPro" id="IPR005481">
    <property type="entry name" value="BC-like_N"/>
</dbReference>
<evidence type="ECO:0000313" key="11">
    <source>
        <dbReference type="EMBL" id="RXK41789.1"/>
    </source>
</evidence>
<accession>A0A4Q1BUJ5</accession>
<dbReference type="PANTHER" id="PTHR18866:SF33">
    <property type="entry name" value="METHYLCROTONOYL-COA CARBOXYLASE SUBUNIT ALPHA, MITOCHONDRIAL-RELATED"/>
    <property type="match status" value="1"/>
</dbReference>
<keyword evidence="4 7" id="KW-0547">Nucleotide-binding</keyword>
<reference evidence="11 12" key="1">
    <citation type="submission" date="2016-06" db="EMBL/GenBank/DDBJ databases">
        <title>Evolution of pathogenesis and genome organization in the Tremellales.</title>
        <authorList>
            <person name="Cuomo C."/>
            <person name="Litvintseva A."/>
            <person name="Heitman J."/>
            <person name="Chen Y."/>
            <person name="Sun S."/>
            <person name="Springer D."/>
            <person name="Dromer F."/>
            <person name="Young S."/>
            <person name="Zeng Q."/>
            <person name="Chapman S."/>
            <person name="Gujja S."/>
            <person name="Saif S."/>
            <person name="Birren B."/>
        </authorList>
    </citation>
    <scope>NUCLEOTIDE SEQUENCE [LARGE SCALE GENOMIC DNA]</scope>
    <source>
        <strain evidence="11 12">ATCC 28783</strain>
    </source>
</reference>
<dbReference type="GO" id="GO:0005739">
    <property type="term" value="C:mitochondrion"/>
    <property type="evidence" value="ECO:0007669"/>
    <property type="project" value="TreeGrafter"/>
</dbReference>
<dbReference type="InterPro" id="IPR048254">
    <property type="entry name" value="CDP_ALCOHOL_P_TRANSF_CS"/>
</dbReference>
<comment type="similarity">
    <text evidence="8">Belongs to the CDP-alcohol phosphatidyltransferase class-I family.</text>
</comment>
<dbReference type="PROSITE" id="PS50975">
    <property type="entry name" value="ATP_GRASP"/>
    <property type="match status" value="1"/>
</dbReference>
<dbReference type="AlphaFoldDB" id="A0A4Q1BUJ5"/>
<dbReference type="GO" id="GO:0008654">
    <property type="term" value="P:phospholipid biosynthetic process"/>
    <property type="evidence" value="ECO:0007669"/>
    <property type="project" value="InterPro"/>
</dbReference>
<dbReference type="STRING" id="5217.A0A4Q1BUJ5"/>
<organism evidence="11 12">
    <name type="scientific">Tremella mesenterica</name>
    <name type="common">Jelly fungus</name>
    <dbReference type="NCBI Taxonomy" id="5217"/>
    <lineage>
        <taxon>Eukaryota</taxon>
        <taxon>Fungi</taxon>
        <taxon>Dikarya</taxon>
        <taxon>Basidiomycota</taxon>
        <taxon>Agaricomycotina</taxon>
        <taxon>Tremellomycetes</taxon>
        <taxon>Tremellales</taxon>
        <taxon>Tremellaceae</taxon>
        <taxon>Tremella</taxon>
    </lineage>
</organism>
<comment type="caution">
    <text evidence="11">The sequence shown here is derived from an EMBL/GenBank/DDBJ whole genome shotgun (WGS) entry which is preliminary data.</text>
</comment>
<dbReference type="InParanoid" id="A0A4Q1BUJ5"/>
<dbReference type="Pfam" id="PF02786">
    <property type="entry name" value="CPSase_L_D2"/>
    <property type="match status" value="1"/>
</dbReference>
<evidence type="ECO:0000256" key="6">
    <source>
        <dbReference type="ARBA" id="ARBA00023267"/>
    </source>
</evidence>
<dbReference type="GO" id="GO:0005524">
    <property type="term" value="F:ATP binding"/>
    <property type="evidence" value="ECO:0007669"/>
    <property type="project" value="UniProtKB-UniRule"/>
</dbReference>
<evidence type="ECO:0000259" key="9">
    <source>
        <dbReference type="PROSITE" id="PS50975"/>
    </source>
</evidence>
<dbReference type="InterPro" id="IPR016185">
    <property type="entry name" value="PreATP-grasp_dom_sf"/>
</dbReference>
<dbReference type="Pfam" id="PF01066">
    <property type="entry name" value="CDP-OH_P_transf"/>
    <property type="match status" value="1"/>
</dbReference>
<evidence type="ECO:0000256" key="7">
    <source>
        <dbReference type="PROSITE-ProRule" id="PRU00409"/>
    </source>
</evidence>
<evidence type="ECO:0000256" key="3">
    <source>
        <dbReference type="ARBA" id="ARBA00022679"/>
    </source>
</evidence>
<dbReference type="VEuPathDB" id="FungiDB:TREMEDRAFT_21012"/>
<dbReference type="SUPFAM" id="SSF51246">
    <property type="entry name" value="Rudiment single hybrid motif"/>
    <property type="match status" value="1"/>
</dbReference>
<dbReference type="SMART" id="SM00878">
    <property type="entry name" value="Biotin_carb_C"/>
    <property type="match status" value="1"/>
</dbReference>
<evidence type="ECO:0000259" key="10">
    <source>
        <dbReference type="PROSITE" id="PS50979"/>
    </source>
</evidence>
<evidence type="ECO:0008006" key="13">
    <source>
        <dbReference type="Google" id="ProtNLM"/>
    </source>
</evidence>
<evidence type="ECO:0000313" key="12">
    <source>
        <dbReference type="Proteomes" id="UP000289152"/>
    </source>
</evidence>
<dbReference type="InterPro" id="IPR005479">
    <property type="entry name" value="CPAse_ATP-bd"/>
</dbReference>
<dbReference type="Proteomes" id="UP000289152">
    <property type="component" value="Unassembled WGS sequence"/>
</dbReference>
<sequence length="739" mass="83092">MRAVSQSQTKSFPRLIHPPLHPDIYPTTSIRRAILSPKHRYFTTVRSFLEIRTCIGGYLTTRDYVRGTIWEQRHLTSLTQNVNLVSEGIVGKEKEQKRFDKILIANRGEIACRIIRTCRKMGIKTVAVYTEIDNERLHVKLADEGYCIGTSPSTESYLCIDRIIQIAHDTGAQGIHPGYGFLSGSSVFAEKVREAGLVYIGPPPEVIRSMRSKREIKEIMLAAGVPCVPGYHGAAQDMPTLKLAAEKIGFPLVIKPTHGNGGKGMRIVRSLDAFEDQVRSAKREAIKRFGNDEVLLERWFEKPRLVEVQVFGDEFGDYVSLWERDCTVQRYHQKIIEEAPAQGLSTELKRDLAAKSVAAAKAINYVGAGTVEFIMDAPTGEYFFLEIILHGSGTRIDIRHPVTEMMTGIDLVQWQLSIAAGNPLPLKQDQIPCIGHASEARIYAEKPESGFLPDAGKLTYFSRPSHTPHRLKTGSMEGDGVFSKYDPMTITKAKEEPPELRESPYTIPNALTLARIAACPFLGYAIIHQEHIWSLGILVVSGLSDWLDGWIARHYNSKSVLGSILDPAADKALMTTLVGTLAWAGRLPLPLALLIFGRDLSLSISAFYFRFISLPKPRTLQRYFDPSIPSAEVKPTQISKVNTALQLILMGLTVLAPLLPMEIEIPVMILQQVFSTCPWNHSDAKQMDSSWDDYMERVQLRWKTWGTYTSTTEMMRLWWRLFALLLKLNFRTKPKLLVL</sequence>
<name>A0A4Q1BUJ5_TREME</name>
<dbReference type="InterPro" id="IPR050856">
    <property type="entry name" value="Biotin_carboxylase_complex"/>
</dbReference>
<evidence type="ECO:0000256" key="8">
    <source>
        <dbReference type="RuleBase" id="RU003750"/>
    </source>
</evidence>
<evidence type="ECO:0000256" key="5">
    <source>
        <dbReference type="ARBA" id="ARBA00022840"/>
    </source>
</evidence>
<dbReference type="SUPFAM" id="SSF56059">
    <property type="entry name" value="Glutathione synthetase ATP-binding domain-like"/>
    <property type="match status" value="1"/>
</dbReference>
<keyword evidence="3 8" id="KW-0808">Transferase</keyword>
<keyword evidence="5 7" id="KW-0067">ATP-binding</keyword>
<dbReference type="GO" id="GO:0046872">
    <property type="term" value="F:metal ion binding"/>
    <property type="evidence" value="ECO:0007669"/>
    <property type="project" value="InterPro"/>
</dbReference>
<proteinExistence type="inferred from homology"/>
<gene>
    <name evidence="11" type="ORF">M231_01024</name>
</gene>
<dbReference type="InterPro" id="IPR005482">
    <property type="entry name" value="Biotin_COase_C"/>
</dbReference>
<dbReference type="OrthoDB" id="10020554at2759"/>
<dbReference type="GO" id="GO:0004485">
    <property type="term" value="F:methylcrotonoyl-CoA carboxylase activity"/>
    <property type="evidence" value="ECO:0007669"/>
    <property type="project" value="TreeGrafter"/>
</dbReference>
<dbReference type="InterPro" id="IPR043130">
    <property type="entry name" value="CDP-OH_PTrfase_TM_dom"/>
</dbReference>
<dbReference type="PROSITE" id="PS50979">
    <property type="entry name" value="BC"/>
    <property type="match status" value="1"/>
</dbReference>
<evidence type="ECO:0000256" key="2">
    <source>
        <dbReference type="ARBA" id="ARBA00022598"/>
    </source>
</evidence>
<dbReference type="InterPro" id="IPR011764">
    <property type="entry name" value="Biotin_carboxylation_dom"/>
</dbReference>
<dbReference type="PANTHER" id="PTHR18866">
    <property type="entry name" value="CARBOXYLASE:PYRUVATE/ACETYL-COA/PROPIONYL-COA CARBOXYLASE"/>
    <property type="match status" value="1"/>
</dbReference>
<keyword evidence="12" id="KW-1185">Reference proteome</keyword>